<dbReference type="PRINTS" id="PR00039">
    <property type="entry name" value="HTHLYSR"/>
</dbReference>
<keyword evidence="4" id="KW-0804">Transcription</keyword>
<dbReference type="InterPro" id="IPR058163">
    <property type="entry name" value="LysR-type_TF_proteobact-type"/>
</dbReference>
<dbReference type="OrthoDB" id="7624726at2"/>
<dbReference type="SUPFAM" id="SSF53850">
    <property type="entry name" value="Periplasmic binding protein-like II"/>
    <property type="match status" value="1"/>
</dbReference>
<evidence type="ECO:0000259" key="5">
    <source>
        <dbReference type="PROSITE" id="PS50931"/>
    </source>
</evidence>
<comment type="similarity">
    <text evidence="1">Belongs to the LysR transcriptional regulatory family.</text>
</comment>
<proteinExistence type="inferred from homology"/>
<dbReference type="STRING" id="1231623.Tasa_038_085"/>
<dbReference type="FunFam" id="1.10.10.10:FF:000001">
    <property type="entry name" value="LysR family transcriptional regulator"/>
    <property type="match status" value="1"/>
</dbReference>
<comment type="caution">
    <text evidence="6">The sequence shown here is derived from an EMBL/GenBank/DDBJ whole genome shotgun (WGS) entry which is preliminary data.</text>
</comment>
<reference evidence="6 7" key="1">
    <citation type="submission" date="2012-10" db="EMBL/GenBank/DDBJ databases">
        <title>Genome sequencing of Tanticharoenia sakaeratensis NBRC 103193.</title>
        <authorList>
            <person name="Azuma Y."/>
            <person name="Hadano H."/>
            <person name="Hirakawa H."/>
            <person name="Matsushita K."/>
        </authorList>
    </citation>
    <scope>NUCLEOTIDE SEQUENCE [LARGE SCALE GENOMIC DNA]</scope>
    <source>
        <strain evidence="6 7">NBRC 103193</strain>
    </source>
</reference>
<evidence type="ECO:0000313" key="7">
    <source>
        <dbReference type="Proteomes" id="UP000032679"/>
    </source>
</evidence>
<dbReference type="Pfam" id="PF00126">
    <property type="entry name" value="HTH_1"/>
    <property type="match status" value="1"/>
</dbReference>
<name>A0A0D6MN45_9PROT</name>
<dbReference type="GO" id="GO:0003700">
    <property type="term" value="F:DNA-binding transcription factor activity"/>
    <property type="evidence" value="ECO:0007669"/>
    <property type="project" value="InterPro"/>
</dbReference>
<keyword evidence="2" id="KW-0805">Transcription regulation</keyword>
<evidence type="ECO:0000256" key="3">
    <source>
        <dbReference type="ARBA" id="ARBA00023125"/>
    </source>
</evidence>
<dbReference type="Gene3D" id="3.40.190.290">
    <property type="match status" value="1"/>
</dbReference>
<evidence type="ECO:0000313" key="6">
    <source>
        <dbReference type="EMBL" id="GAN55104.1"/>
    </source>
</evidence>
<dbReference type="EMBL" id="BALE01000038">
    <property type="protein sequence ID" value="GAN55104.1"/>
    <property type="molecule type" value="Genomic_DNA"/>
</dbReference>
<feature type="domain" description="HTH lysR-type" evidence="5">
    <location>
        <begin position="1"/>
        <end position="58"/>
    </location>
</feature>
<dbReference type="CDD" id="cd08422">
    <property type="entry name" value="PBP2_CrgA_like"/>
    <property type="match status" value="1"/>
</dbReference>
<dbReference type="AlphaFoldDB" id="A0A0D6MN45"/>
<dbReference type="Proteomes" id="UP000032679">
    <property type="component" value="Unassembled WGS sequence"/>
</dbReference>
<keyword evidence="7" id="KW-1185">Reference proteome</keyword>
<dbReference type="Pfam" id="PF03466">
    <property type="entry name" value="LysR_substrate"/>
    <property type="match status" value="1"/>
</dbReference>
<dbReference type="InterPro" id="IPR005119">
    <property type="entry name" value="LysR_subst-bd"/>
</dbReference>
<dbReference type="GO" id="GO:0006351">
    <property type="term" value="P:DNA-templated transcription"/>
    <property type="evidence" value="ECO:0007669"/>
    <property type="project" value="TreeGrafter"/>
</dbReference>
<evidence type="ECO:0000256" key="2">
    <source>
        <dbReference type="ARBA" id="ARBA00023015"/>
    </source>
</evidence>
<dbReference type="InterPro" id="IPR000847">
    <property type="entry name" value="LysR_HTH_N"/>
</dbReference>
<dbReference type="PANTHER" id="PTHR30537">
    <property type="entry name" value="HTH-TYPE TRANSCRIPTIONAL REGULATOR"/>
    <property type="match status" value="1"/>
</dbReference>
<sequence>MDWDKLRIFHAVAEAGSFTHAGDKLSLSQSAVSRQISALEEALSVSLFHRHARGLILTEQGETLNRTVRDVFSKLALTEAFLSESKEKAAGKLKVTTTTGFGNVWMTPRIGRFLLQHPDITVTLLLEDDDLDLGMREADVAVRMHPPHQADLIQRHLADFPIPIYASADYIAEHGEPKSLEELHAHKLLGFHGWHPPLPNVNWLFDVIRDTTGRTATPYFEVNNLPALATALSSGSGIGSLPLYVASAFPKLVKLMPDLPVPSIEAFFVYPEELRSSKRVSVFRDFLLAEIAATRHHHAMAASLV</sequence>
<dbReference type="PROSITE" id="PS50931">
    <property type="entry name" value="HTH_LYSR"/>
    <property type="match status" value="1"/>
</dbReference>
<dbReference type="RefSeq" id="WP_048849940.1">
    <property type="nucleotide sequence ID" value="NZ_BALE01000038.1"/>
</dbReference>
<dbReference type="PANTHER" id="PTHR30537:SF20">
    <property type="entry name" value="TRANSCRIPTIONAL REGULATORY PROTEIN"/>
    <property type="match status" value="1"/>
</dbReference>
<organism evidence="6 7">
    <name type="scientific">Tanticharoenia sakaeratensis NBRC 103193</name>
    <dbReference type="NCBI Taxonomy" id="1231623"/>
    <lineage>
        <taxon>Bacteria</taxon>
        <taxon>Pseudomonadati</taxon>
        <taxon>Pseudomonadota</taxon>
        <taxon>Alphaproteobacteria</taxon>
        <taxon>Acetobacterales</taxon>
        <taxon>Acetobacteraceae</taxon>
        <taxon>Tanticharoenia</taxon>
    </lineage>
</organism>
<evidence type="ECO:0000256" key="1">
    <source>
        <dbReference type="ARBA" id="ARBA00009437"/>
    </source>
</evidence>
<dbReference type="Gene3D" id="1.10.10.10">
    <property type="entry name" value="Winged helix-like DNA-binding domain superfamily/Winged helix DNA-binding domain"/>
    <property type="match status" value="1"/>
</dbReference>
<dbReference type="GO" id="GO:0043565">
    <property type="term" value="F:sequence-specific DNA binding"/>
    <property type="evidence" value="ECO:0007669"/>
    <property type="project" value="TreeGrafter"/>
</dbReference>
<protein>
    <submittedName>
        <fullName evidence="6">LysR family transcriptional regulator</fullName>
    </submittedName>
</protein>
<gene>
    <name evidence="6" type="ORF">Tasa_038_085</name>
</gene>
<evidence type="ECO:0000256" key="4">
    <source>
        <dbReference type="ARBA" id="ARBA00023163"/>
    </source>
</evidence>
<dbReference type="InterPro" id="IPR036388">
    <property type="entry name" value="WH-like_DNA-bd_sf"/>
</dbReference>
<accession>A0A0D6MN45</accession>
<keyword evidence="3" id="KW-0238">DNA-binding</keyword>
<dbReference type="SUPFAM" id="SSF46785">
    <property type="entry name" value="Winged helix' DNA-binding domain"/>
    <property type="match status" value="1"/>
</dbReference>
<dbReference type="InterPro" id="IPR036390">
    <property type="entry name" value="WH_DNA-bd_sf"/>
</dbReference>